<evidence type="ECO:0000313" key="4">
    <source>
        <dbReference type="EMBL" id="NHO64433.1"/>
    </source>
</evidence>
<dbReference type="Pfam" id="PF00300">
    <property type="entry name" value="His_Phos_1"/>
    <property type="match status" value="1"/>
</dbReference>
<evidence type="ECO:0000313" key="5">
    <source>
        <dbReference type="Proteomes" id="UP000787472"/>
    </source>
</evidence>
<evidence type="ECO:0000256" key="2">
    <source>
        <dbReference type="PIRSR" id="PIRSR613078-1"/>
    </source>
</evidence>
<dbReference type="SMART" id="SM00855">
    <property type="entry name" value="PGAM"/>
    <property type="match status" value="1"/>
</dbReference>
<organism evidence="4 5">
    <name type="scientific">Pseudomaricurvus hydrocarbonicus</name>
    <dbReference type="NCBI Taxonomy" id="1470433"/>
    <lineage>
        <taxon>Bacteria</taxon>
        <taxon>Pseudomonadati</taxon>
        <taxon>Pseudomonadota</taxon>
        <taxon>Gammaproteobacteria</taxon>
        <taxon>Cellvibrionales</taxon>
        <taxon>Cellvibrionaceae</taxon>
        <taxon>Pseudomaricurvus</taxon>
    </lineage>
</organism>
<dbReference type="SUPFAM" id="SSF53254">
    <property type="entry name" value="Phosphoglycerate mutase-like"/>
    <property type="match status" value="1"/>
</dbReference>
<proteinExistence type="predicted"/>
<dbReference type="InterPro" id="IPR029033">
    <property type="entry name" value="His_PPase_superfam"/>
</dbReference>
<keyword evidence="1" id="KW-0378">Hydrolase</keyword>
<dbReference type="Gene3D" id="3.40.50.1240">
    <property type="entry name" value="Phosphoglycerate mutase-like"/>
    <property type="match status" value="1"/>
</dbReference>
<dbReference type="AlphaFoldDB" id="A0A9E5MLG0"/>
<dbReference type="EMBL" id="JAAONZ010000002">
    <property type="protein sequence ID" value="NHO64433.1"/>
    <property type="molecule type" value="Genomic_DNA"/>
</dbReference>
<dbReference type="PANTHER" id="PTHR46517:SF1">
    <property type="entry name" value="FRUCTOSE-2,6-BISPHOSPHATASE TIGAR"/>
    <property type="match status" value="1"/>
</dbReference>
<feature type="binding site" evidence="3">
    <location>
        <begin position="20"/>
        <end position="27"/>
    </location>
    <ligand>
        <name>substrate</name>
    </ligand>
</feature>
<evidence type="ECO:0000256" key="1">
    <source>
        <dbReference type="ARBA" id="ARBA00022801"/>
    </source>
</evidence>
<dbReference type="GO" id="GO:0004331">
    <property type="term" value="F:fructose-2,6-bisphosphate 2-phosphatase activity"/>
    <property type="evidence" value="ECO:0007669"/>
    <property type="project" value="TreeGrafter"/>
</dbReference>
<dbReference type="GO" id="GO:0045820">
    <property type="term" value="P:negative regulation of glycolytic process"/>
    <property type="evidence" value="ECO:0007669"/>
    <property type="project" value="TreeGrafter"/>
</dbReference>
<comment type="caution">
    <text evidence="4">The sequence shown here is derived from an EMBL/GenBank/DDBJ whole genome shotgun (WGS) entry which is preliminary data.</text>
</comment>
<evidence type="ECO:0000256" key="3">
    <source>
        <dbReference type="PIRSR" id="PIRSR613078-2"/>
    </source>
</evidence>
<dbReference type="Proteomes" id="UP000787472">
    <property type="component" value="Unassembled WGS sequence"/>
</dbReference>
<reference evidence="4" key="1">
    <citation type="submission" date="2020-03" db="EMBL/GenBank/DDBJ databases">
        <authorList>
            <person name="Guo F."/>
        </authorList>
    </citation>
    <scope>NUCLEOTIDE SEQUENCE</scope>
    <source>
        <strain evidence="4">JCM 30134</strain>
    </source>
</reference>
<dbReference type="GO" id="GO:0043456">
    <property type="term" value="P:regulation of pentose-phosphate shunt"/>
    <property type="evidence" value="ECO:0007669"/>
    <property type="project" value="TreeGrafter"/>
</dbReference>
<dbReference type="InterPro" id="IPR013078">
    <property type="entry name" value="His_Pase_superF_clade-1"/>
</dbReference>
<feature type="binding site" evidence="3">
    <location>
        <position position="71"/>
    </location>
    <ligand>
        <name>substrate</name>
    </ligand>
</feature>
<dbReference type="RefSeq" id="WP_167181490.1">
    <property type="nucleotide sequence ID" value="NZ_JAAONZ010000002.1"/>
</dbReference>
<feature type="active site" description="Tele-phosphohistidine intermediate" evidence="2">
    <location>
        <position position="21"/>
    </location>
</feature>
<sequence>MSDFTSSKTPTAFPRLAFVRHAETFANVRRVWHGQTDTALTPRGQEQAAYLGKSFHQFMQPDIIIASPLQRTRHTAQAIADQHQLPVQLDPRLMEFHLGDWEDTSFDDLQEKMGVAARLKDEPDFTPPNGDSQNSVRQRMVEAIEDILQQYAGANVVVVSHGVAIAIALAHYLHSDTTQWLNYSMNNTGISELCLRSKSLPVFNHTEHLQCLED</sequence>
<dbReference type="PANTHER" id="PTHR46517">
    <property type="entry name" value="FRUCTOSE-2,6-BISPHOSPHATASE TIGAR"/>
    <property type="match status" value="1"/>
</dbReference>
<gene>
    <name evidence="4" type="ORF">G8770_02575</name>
</gene>
<accession>A0A9E5MLG0</accession>
<protein>
    <submittedName>
        <fullName evidence="4">Histidine phosphatase family protein</fullName>
    </submittedName>
</protein>
<dbReference type="CDD" id="cd07067">
    <property type="entry name" value="HP_PGM_like"/>
    <property type="match status" value="1"/>
</dbReference>
<name>A0A9E5MLG0_9GAMM</name>
<dbReference type="InterPro" id="IPR051695">
    <property type="entry name" value="Phosphoglycerate_Mutase"/>
</dbReference>
<dbReference type="GO" id="GO:0005829">
    <property type="term" value="C:cytosol"/>
    <property type="evidence" value="ECO:0007669"/>
    <property type="project" value="TreeGrafter"/>
</dbReference>
<feature type="active site" description="Proton donor/acceptor" evidence="2">
    <location>
        <position position="95"/>
    </location>
</feature>
<keyword evidence="5" id="KW-1185">Reference proteome</keyword>